<evidence type="ECO:0000313" key="4">
    <source>
        <dbReference type="Proteomes" id="UP001332243"/>
    </source>
</evidence>
<evidence type="ECO:0000313" key="3">
    <source>
        <dbReference type="EMBL" id="MEE6258791.1"/>
    </source>
</evidence>
<dbReference type="EMBL" id="JAZGQK010000007">
    <property type="protein sequence ID" value="MEE6258791.1"/>
    <property type="molecule type" value="Genomic_DNA"/>
</dbReference>
<keyword evidence="2" id="KW-0472">Membrane</keyword>
<dbReference type="RefSeq" id="WP_331213917.1">
    <property type="nucleotide sequence ID" value="NZ_JAZGQK010000007.1"/>
</dbReference>
<name>A0ABU7RQL6_9ACTN</name>
<organism evidence="3 4">
    <name type="scientific">Plantactinospora sonchi</name>
    <dbReference type="NCBI Taxonomy" id="1544735"/>
    <lineage>
        <taxon>Bacteria</taxon>
        <taxon>Bacillati</taxon>
        <taxon>Actinomycetota</taxon>
        <taxon>Actinomycetes</taxon>
        <taxon>Micromonosporales</taxon>
        <taxon>Micromonosporaceae</taxon>
        <taxon>Plantactinospora</taxon>
    </lineage>
</organism>
<keyword evidence="2" id="KW-1133">Transmembrane helix</keyword>
<gene>
    <name evidence="3" type="ORF">V1633_09850</name>
</gene>
<feature type="region of interest" description="Disordered" evidence="1">
    <location>
        <begin position="124"/>
        <end position="147"/>
    </location>
</feature>
<accession>A0ABU7RQL6</accession>
<feature type="transmembrane region" description="Helical" evidence="2">
    <location>
        <begin position="35"/>
        <end position="56"/>
    </location>
</feature>
<proteinExistence type="predicted"/>
<evidence type="ECO:0000256" key="2">
    <source>
        <dbReference type="SAM" id="Phobius"/>
    </source>
</evidence>
<feature type="region of interest" description="Disordered" evidence="1">
    <location>
        <begin position="60"/>
        <end position="85"/>
    </location>
</feature>
<dbReference type="Proteomes" id="UP001332243">
    <property type="component" value="Unassembled WGS sequence"/>
</dbReference>
<keyword evidence="4" id="KW-1185">Reference proteome</keyword>
<keyword evidence="2" id="KW-0812">Transmembrane</keyword>
<sequence length="266" mass="28457">MRETLDEFIGPSPESGINIDELARRGRRVRRRRRAGAVCTAGLAVAGLAMLAGVVGPGQRTAPGPPAADRVPTVASPEPTPVPAEPDRLEAVLKAAIAREAPQVTGLDSLIRQVPQCVEERGRRYSRDVPAGPGVEARPCPVPSDSPPLDLSEDYRWRGVLTSPTGTYHVRISIYPTVHYDPAAPPVDEIETAERRYAAEQGEVPLRGPNGENILAENSLLNMSKPDGTGIMIRSWDTVETRGAGTRSPFTAAQLTAIGLDPGLRL</sequence>
<evidence type="ECO:0000256" key="1">
    <source>
        <dbReference type="SAM" id="MobiDB-lite"/>
    </source>
</evidence>
<comment type="caution">
    <text evidence="3">The sequence shown here is derived from an EMBL/GenBank/DDBJ whole genome shotgun (WGS) entry which is preliminary data.</text>
</comment>
<protein>
    <submittedName>
        <fullName evidence="3">Uncharacterized protein</fullName>
    </submittedName>
</protein>
<reference evidence="3 4" key="1">
    <citation type="submission" date="2024-01" db="EMBL/GenBank/DDBJ databases">
        <title>Genome insights into Plantactinospora sonchi sp. nov.</title>
        <authorList>
            <person name="Wang L."/>
        </authorList>
    </citation>
    <scope>NUCLEOTIDE SEQUENCE [LARGE SCALE GENOMIC DNA]</scope>
    <source>
        <strain evidence="3 4">NEAU-QY2</strain>
    </source>
</reference>